<feature type="transmembrane region" description="Helical" evidence="1">
    <location>
        <begin position="59"/>
        <end position="78"/>
    </location>
</feature>
<evidence type="ECO:0000313" key="2">
    <source>
        <dbReference type="EMBL" id="KGT80739.1"/>
    </source>
</evidence>
<proteinExistence type="predicted"/>
<dbReference type="RefSeq" id="WP_028159473.1">
    <property type="nucleotide sequence ID" value="NZ_CP081350.1"/>
</dbReference>
<evidence type="ECO:0000256" key="1">
    <source>
        <dbReference type="SAM" id="Phobius"/>
    </source>
</evidence>
<feature type="transmembrane region" description="Helical" evidence="1">
    <location>
        <begin position="33"/>
        <end position="52"/>
    </location>
</feature>
<dbReference type="STRING" id="375.BKD09_RS09440"/>
<reference evidence="2 3" key="1">
    <citation type="submission" date="2014-09" db="EMBL/GenBank/DDBJ databases">
        <title>Draft genome of Bradyrhizobium japonicum Is-34.</title>
        <authorList>
            <person name="Tsurumaru H."/>
            <person name="Yamakawa T."/>
            <person name="Hashimoto S."/>
            <person name="Okizaki K."/>
            <person name="Kanesaki Y."/>
            <person name="Yoshikawa H."/>
            <person name="Yajima S."/>
        </authorList>
    </citation>
    <scope>NUCLEOTIDE SEQUENCE [LARGE SCALE GENOMIC DNA]</scope>
    <source>
        <strain evidence="2 3">Is-34</strain>
    </source>
</reference>
<keyword evidence="1" id="KW-0472">Membrane</keyword>
<dbReference type="AlphaFoldDB" id="A0A0A3Y598"/>
<comment type="caution">
    <text evidence="2">The sequence shown here is derived from an EMBL/GenBank/DDBJ whole genome shotgun (WGS) entry which is preliminary data.</text>
</comment>
<name>A0A0A3Y598_BRAJP</name>
<evidence type="ECO:0000313" key="3">
    <source>
        <dbReference type="Proteomes" id="UP000030377"/>
    </source>
</evidence>
<keyword evidence="1" id="KW-1133">Transmembrane helix</keyword>
<keyword evidence="1" id="KW-0812">Transmembrane</keyword>
<protein>
    <submittedName>
        <fullName evidence="2">Uncharacterized protein</fullName>
    </submittedName>
</protein>
<feature type="transmembrane region" description="Helical" evidence="1">
    <location>
        <begin position="84"/>
        <end position="103"/>
    </location>
</feature>
<dbReference type="EMBL" id="JRPN01000003">
    <property type="protein sequence ID" value="KGT80739.1"/>
    <property type="molecule type" value="Genomic_DNA"/>
</dbReference>
<sequence>MRHPLDIIAMFAALWLLASMVLDALTPKELTAVMIGIAIGPAIVITAVFYYLRCPRTDFAVMFAALWLISDIAIAFMSPTQLPYFLIALGFVPALLIGIVLHWQRFQHRHERLPAPSVKRG</sequence>
<dbReference type="Proteomes" id="UP000030377">
    <property type="component" value="Unassembled WGS sequence"/>
</dbReference>
<accession>A0A0A3Y598</accession>
<gene>
    <name evidence="2" type="ORF">MA20_04730</name>
</gene>
<organism evidence="2 3">
    <name type="scientific">Bradyrhizobium japonicum</name>
    <dbReference type="NCBI Taxonomy" id="375"/>
    <lineage>
        <taxon>Bacteria</taxon>
        <taxon>Pseudomonadati</taxon>
        <taxon>Pseudomonadota</taxon>
        <taxon>Alphaproteobacteria</taxon>
        <taxon>Hyphomicrobiales</taxon>
        <taxon>Nitrobacteraceae</taxon>
        <taxon>Bradyrhizobium</taxon>
    </lineage>
</organism>